<dbReference type="OrthoDB" id="4190732at2"/>
<dbReference type="Proteomes" id="UP000246077">
    <property type="component" value="Unassembled WGS sequence"/>
</dbReference>
<evidence type="ECO:0000259" key="1">
    <source>
        <dbReference type="SMART" id="SM00829"/>
    </source>
</evidence>
<keyword evidence="3" id="KW-1185">Reference proteome</keyword>
<dbReference type="EMBL" id="QGLF01000003">
    <property type="protein sequence ID" value="PWR21066.1"/>
    <property type="molecule type" value="Genomic_DNA"/>
</dbReference>
<accession>A0A317E4I2</accession>
<reference evidence="3" key="1">
    <citation type="submission" date="2018-05" db="EMBL/GenBank/DDBJ databases">
        <title>Zavarzinia sp. HR-AS.</title>
        <authorList>
            <person name="Lee Y."/>
            <person name="Jeon C.O."/>
        </authorList>
    </citation>
    <scope>NUCLEOTIDE SEQUENCE [LARGE SCALE GENOMIC DNA]</scope>
    <source>
        <strain evidence="3">DSM 1231</strain>
    </source>
</reference>
<proteinExistence type="predicted"/>
<dbReference type="InterPro" id="IPR036291">
    <property type="entry name" value="NAD(P)-bd_dom_sf"/>
</dbReference>
<dbReference type="Pfam" id="PF08240">
    <property type="entry name" value="ADH_N"/>
    <property type="match status" value="1"/>
</dbReference>
<dbReference type="PANTHER" id="PTHR43677">
    <property type="entry name" value="SHORT-CHAIN DEHYDROGENASE/REDUCTASE"/>
    <property type="match status" value="1"/>
</dbReference>
<comment type="caution">
    <text evidence="2">The sequence shown here is derived from an EMBL/GenBank/DDBJ whole genome shotgun (WGS) entry which is preliminary data.</text>
</comment>
<dbReference type="InterPro" id="IPR051397">
    <property type="entry name" value="Zn-ADH-like_protein"/>
</dbReference>
<protein>
    <submittedName>
        <fullName evidence="2">NADPH:quinone oxidoreductase</fullName>
    </submittedName>
</protein>
<dbReference type="Gene3D" id="3.90.180.10">
    <property type="entry name" value="Medium-chain alcohol dehydrogenases, catalytic domain"/>
    <property type="match status" value="1"/>
</dbReference>
<dbReference type="InterPro" id="IPR020843">
    <property type="entry name" value="ER"/>
</dbReference>
<dbReference type="AlphaFoldDB" id="A0A317E4I2"/>
<dbReference type="SUPFAM" id="SSF50129">
    <property type="entry name" value="GroES-like"/>
    <property type="match status" value="1"/>
</dbReference>
<gene>
    <name evidence="2" type="ORF">DKG75_11615</name>
</gene>
<feature type="domain" description="Enoyl reductase (ER)" evidence="1">
    <location>
        <begin position="10"/>
        <end position="323"/>
    </location>
</feature>
<dbReference type="CDD" id="cd08241">
    <property type="entry name" value="QOR1"/>
    <property type="match status" value="1"/>
</dbReference>
<dbReference type="InterPro" id="IPR011032">
    <property type="entry name" value="GroES-like_sf"/>
</dbReference>
<dbReference type="PANTHER" id="PTHR43677:SF4">
    <property type="entry name" value="QUINONE OXIDOREDUCTASE-LIKE PROTEIN 2"/>
    <property type="match status" value="1"/>
</dbReference>
<sequence>MRAIWCTEYQDPAGLSIATVPRPVPALGEVLVRVHAAAVGFVDLLIAGGRYQVKPPLPFAPGSELAGEIVAIGPGVEGHHLGQRVIGWGFTGAYADYAAVAAAGLTPLPDSLSFEDAAGFRINYGTAYHGLVDRGRAVAGETLLVLGAAGAVGAAAVQVGKALGLRVIAAASSPEKREFALHLGADDVVDYTAPGWRDDLKAKAGPRGLDLVFDTVGGDYAEPAFRTLGWGGRHLVVGFAAGRIPALPYNLALLKGAELVGVDFARFGNIHQLEKARANAALLFDWLAGGRLKSLPGEIVPFADFARAFTAVAGRKAVGRVVLKLA</sequence>
<dbReference type="Pfam" id="PF00107">
    <property type="entry name" value="ADH_zinc_N"/>
    <property type="match status" value="1"/>
</dbReference>
<dbReference type="SMART" id="SM00829">
    <property type="entry name" value="PKS_ER"/>
    <property type="match status" value="1"/>
</dbReference>
<organism evidence="2 3">
    <name type="scientific">Zavarzinia compransoris</name>
    <dbReference type="NCBI Taxonomy" id="1264899"/>
    <lineage>
        <taxon>Bacteria</taxon>
        <taxon>Pseudomonadati</taxon>
        <taxon>Pseudomonadota</taxon>
        <taxon>Alphaproteobacteria</taxon>
        <taxon>Rhodospirillales</taxon>
        <taxon>Zavarziniaceae</taxon>
        <taxon>Zavarzinia</taxon>
    </lineage>
</organism>
<dbReference type="GO" id="GO:0016491">
    <property type="term" value="F:oxidoreductase activity"/>
    <property type="evidence" value="ECO:0007669"/>
    <property type="project" value="InterPro"/>
</dbReference>
<name>A0A317E4I2_9PROT</name>
<dbReference type="SUPFAM" id="SSF51735">
    <property type="entry name" value="NAD(P)-binding Rossmann-fold domains"/>
    <property type="match status" value="1"/>
</dbReference>
<dbReference type="InterPro" id="IPR013154">
    <property type="entry name" value="ADH-like_N"/>
</dbReference>
<evidence type="ECO:0000313" key="2">
    <source>
        <dbReference type="EMBL" id="PWR21066.1"/>
    </source>
</evidence>
<evidence type="ECO:0000313" key="3">
    <source>
        <dbReference type="Proteomes" id="UP000246077"/>
    </source>
</evidence>
<dbReference type="Gene3D" id="3.40.50.720">
    <property type="entry name" value="NAD(P)-binding Rossmann-like Domain"/>
    <property type="match status" value="1"/>
</dbReference>
<dbReference type="InterPro" id="IPR013149">
    <property type="entry name" value="ADH-like_C"/>
</dbReference>